<dbReference type="Proteomes" id="UP000177698">
    <property type="component" value="Unassembled WGS sequence"/>
</dbReference>
<evidence type="ECO:0000313" key="2">
    <source>
        <dbReference type="Proteomes" id="UP000177698"/>
    </source>
</evidence>
<dbReference type="AlphaFoldDB" id="A0A1F7IDT0"/>
<comment type="caution">
    <text evidence="1">The sequence shown here is derived from an EMBL/GenBank/DDBJ whole genome shotgun (WGS) entry which is preliminary data.</text>
</comment>
<accession>A0A1F7IDT0</accession>
<name>A0A1F7IDT0_9BACT</name>
<sequence length="93" mass="11294">MDSRPVKISIFNKIVKRRRIIHLVTRTKEKSFLFASINSKNWVKKYGFPFSIKVSYGMHLDQYDKWCESINWKECENIEEFEYALEAFVKDYM</sequence>
<gene>
    <name evidence="1" type="ORF">A2954_00750</name>
</gene>
<reference evidence="1 2" key="1">
    <citation type="journal article" date="2016" name="Nat. Commun.">
        <title>Thousands of microbial genomes shed light on interconnected biogeochemical processes in an aquifer system.</title>
        <authorList>
            <person name="Anantharaman K."/>
            <person name="Brown C.T."/>
            <person name="Hug L.A."/>
            <person name="Sharon I."/>
            <person name="Castelle C.J."/>
            <person name="Probst A.J."/>
            <person name="Thomas B.C."/>
            <person name="Singh A."/>
            <person name="Wilkins M.J."/>
            <person name="Karaoz U."/>
            <person name="Brodie E.L."/>
            <person name="Williams K.H."/>
            <person name="Hubbard S.S."/>
            <person name="Banfield J.F."/>
        </authorList>
    </citation>
    <scope>NUCLEOTIDE SEQUENCE [LARGE SCALE GENOMIC DNA]</scope>
</reference>
<evidence type="ECO:0000313" key="1">
    <source>
        <dbReference type="EMBL" id="OGK41516.1"/>
    </source>
</evidence>
<dbReference type="EMBL" id="MGAG01000011">
    <property type="protein sequence ID" value="OGK41516.1"/>
    <property type="molecule type" value="Genomic_DNA"/>
</dbReference>
<protein>
    <submittedName>
        <fullName evidence="1">Uncharacterized protein</fullName>
    </submittedName>
</protein>
<proteinExistence type="predicted"/>
<dbReference type="STRING" id="1802056.A2954_00750"/>
<organism evidence="1 2">
    <name type="scientific">Candidatus Roizmanbacteria bacterium RIFCSPLOWO2_01_FULL_37_12</name>
    <dbReference type="NCBI Taxonomy" id="1802056"/>
    <lineage>
        <taxon>Bacteria</taxon>
        <taxon>Candidatus Roizmaniibacteriota</taxon>
    </lineage>
</organism>